<dbReference type="AlphaFoldDB" id="A0A9D7S921"/>
<reference evidence="1 2" key="1">
    <citation type="submission" date="2020-10" db="EMBL/GenBank/DDBJ databases">
        <title>Connecting structure to function with the recovery of over 1000 high-quality activated sludge metagenome-assembled genomes encoding full-length rRNA genes using long-read sequencing.</title>
        <authorList>
            <person name="Singleton C.M."/>
            <person name="Petriglieri F."/>
            <person name="Kristensen J.M."/>
            <person name="Kirkegaard R.H."/>
            <person name="Michaelsen T.Y."/>
            <person name="Andersen M.H."/>
            <person name="Karst S.M."/>
            <person name="Dueholm M.S."/>
            <person name="Nielsen P.H."/>
            <person name="Albertsen M."/>
        </authorList>
    </citation>
    <scope>NUCLEOTIDE SEQUENCE [LARGE SCALE GENOMIC DNA]</scope>
    <source>
        <strain evidence="1">Ribe_18-Q3-R11-54_BAT3C.373</strain>
    </source>
</reference>
<comment type="caution">
    <text evidence="1">The sequence shown here is derived from an EMBL/GenBank/DDBJ whole genome shotgun (WGS) entry which is preliminary data.</text>
</comment>
<gene>
    <name evidence="1" type="ORF">IPO85_08160</name>
</gene>
<organism evidence="1 2">
    <name type="scientific">Candidatus Defluviibacterium haderslevense</name>
    <dbReference type="NCBI Taxonomy" id="2981993"/>
    <lineage>
        <taxon>Bacteria</taxon>
        <taxon>Pseudomonadati</taxon>
        <taxon>Bacteroidota</taxon>
        <taxon>Saprospiria</taxon>
        <taxon>Saprospirales</taxon>
        <taxon>Saprospiraceae</taxon>
        <taxon>Candidatus Defluviibacterium</taxon>
    </lineage>
</organism>
<protein>
    <submittedName>
        <fullName evidence="1">Uncharacterized protein</fullName>
    </submittedName>
</protein>
<dbReference type="PROSITE" id="PS51257">
    <property type="entry name" value="PROKAR_LIPOPROTEIN"/>
    <property type="match status" value="1"/>
</dbReference>
<accession>A0A9D7S921</accession>
<dbReference type="EMBL" id="JADKFW010000004">
    <property type="protein sequence ID" value="MBK9717473.1"/>
    <property type="molecule type" value="Genomic_DNA"/>
</dbReference>
<dbReference type="Proteomes" id="UP000808349">
    <property type="component" value="Unassembled WGS sequence"/>
</dbReference>
<evidence type="ECO:0000313" key="2">
    <source>
        <dbReference type="Proteomes" id="UP000808349"/>
    </source>
</evidence>
<proteinExistence type="predicted"/>
<sequence length="274" mass="31824">MLKLKIIILFTLIFTSCKKANKSFDEIHLSTYTDSSYIQLFVTNDSIIILQLERGECDAYMGCEYGPKYYAQTSISKQIFKLINEHVQTILSDTFELEGIIITHASKSNLSILYKDTLVKRFNYYGSESNSSDIVEIKNKLLKLINDSDRINLKISERLIDNSDLVSVDSIRITKLKLVTNEGFKGKYVSYISDYELRMITQKGQIDTIIQSIQNLKILDTTDIKAFNKFIPKYELDFYRNGLICFELETDLVIMPYSWLQVLKVDSFFNQKYN</sequence>
<name>A0A9D7S921_9BACT</name>
<evidence type="ECO:0000313" key="1">
    <source>
        <dbReference type="EMBL" id="MBK9717473.1"/>
    </source>
</evidence>